<dbReference type="OMA" id="WIFDEMK"/>
<keyword evidence="4" id="KW-0378">Hydrolase</keyword>
<dbReference type="Gene3D" id="3.30.830.10">
    <property type="entry name" value="Metalloenzyme, LuxS/M16 peptidase-like"/>
    <property type="match status" value="4"/>
</dbReference>
<organism evidence="12 14">
    <name type="scientific">Rozella allomycis (strain CSF55)</name>
    <dbReference type="NCBI Taxonomy" id="988480"/>
    <lineage>
        <taxon>Eukaryota</taxon>
        <taxon>Fungi</taxon>
        <taxon>Fungi incertae sedis</taxon>
        <taxon>Cryptomycota</taxon>
        <taxon>Cryptomycota incertae sedis</taxon>
        <taxon>Rozella</taxon>
    </lineage>
</organism>
<keyword evidence="2" id="KW-0645">Protease</keyword>
<evidence type="ECO:0000256" key="2">
    <source>
        <dbReference type="ARBA" id="ARBA00022670"/>
    </source>
</evidence>
<dbReference type="FunFam" id="3.30.830.10:FF:000005">
    <property type="entry name" value="nardilysin isoform X1"/>
    <property type="match status" value="1"/>
</dbReference>
<reference evidence="12 14" key="1">
    <citation type="journal article" date="2013" name="Curr. Biol.">
        <title>Shared signatures of parasitism and phylogenomics unite Cryptomycota and microsporidia.</title>
        <authorList>
            <person name="James T.Y."/>
            <person name="Pelin A."/>
            <person name="Bonen L."/>
            <person name="Ahrendt S."/>
            <person name="Sain D."/>
            <person name="Corradi N."/>
            <person name="Stajich J.E."/>
        </authorList>
    </citation>
    <scope>NUCLEOTIDE SEQUENCE [LARGE SCALE GENOMIC DNA]</scope>
    <source>
        <strain evidence="12">CSF55</strain>
        <strain evidence="12">CSF55</strain>
    </source>
</reference>
<evidence type="ECO:0000256" key="7">
    <source>
        <dbReference type="RuleBase" id="RU004447"/>
    </source>
</evidence>
<dbReference type="Pfam" id="PF00675">
    <property type="entry name" value="Peptidase_M16"/>
    <property type="match status" value="1"/>
</dbReference>
<evidence type="ECO:0000256" key="3">
    <source>
        <dbReference type="ARBA" id="ARBA00022723"/>
    </source>
</evidence>
<keyword evidence="6" id="KW-0482">Metalloprotease</keyword>
<dbReference type="STRING" id="988480.A0A075AUV6"/>
<dbReference type="GO" id="GO:0046872">
    <property type="term" value="F:metal ion binding"/>
    <property type="evidence" value="ECO:0007669"/>
    <property type="project" value="UniProtKB-KW"/>
</dbReference>
<evidence type="ECO:0000256" key="5">
    <source>
        <dbReference type="ARBA" id="ARBA00022833"/>
    </source>
</evidence>
<dbReference type="EMBL" id="KE561005">
    <property type="protein sequence ID" value="EPZ34038.1"/>
    <property type="molecule type" value="Genomic_DNA"/>
</dbReference>
<name>A0A075AUV6_ROZAC</name>
<evidence type="ECO:0000313" key="13">
    <source>
        <dbReference type="EMBL" id="RKP17672.1"/>
    </source>
</evidence>
<feature type="domain" description="Peptidase M16 N-terminal" evidence="8">
    <location>
        <begin position="25"/>
        <end position="159"/>
    </location>
</feature>
<evidence type="ECO:0000259" key="10">
    <source>
        <dbReference type="Pfam" id="PF16187"/>
    </source>
</evidence>
<dbReference type="Proteomes" id="UP000030755">
    <property type="component" value="Unassembled WGS sequence"/>
</dbReference>
<dbReference type="Proteomes" id="UP000281549">
    <property type="component" value="Unassembled WGS sequence"/>
</dbReference>
<evidence type="ECO:0000313" key="14">
    <source>
        <dbReference type="Proteomes" id="UP000030755"/>
    </source>
</evidence>
<dbReference type="InterPro" id="IPR001431">
    <property type="entry name" value="Pept_M16_Zn_BS"/>
</dbReference>
<dbReference type="InterPro" id="IPR011765">
    <property type="entry name" value="Pept_M16_N"/>
</dbReference>
<feature type="domain" description="Peptidase M16 middle/third" evidence="10">
    <location>
        <begin position="371"/>
        <end position="646"/>
    </location>
</feature>
<dbReference type="Pfam" id="PF22456">
    <property type="entry name" value="PqqF-like_C_4"/>
    <property type="match status" value="1"/>
</dbReference>
<reference evidence="15" key="2">
    <citation type="journal article" date="2018" name="Nat. Microbiol.">
        <title>Leveraging single-cell genomics to expand the fungal tree of life.</title>
        <authorList>
            <person name="Ahrendt S.R."/>
            <person name="Quandt C.A."/>
            <person name="Ciobanu D."/>
            <person name="Clum A."/>
            <person name="Salamov A."/>
            <person name="Andreopoulos B."/>
            <person name="Cheng J.F."/>
            <person name="Woyke T."/>
            <person name="Pelin A."/>
            <person name="Henrissat B."/>
            <person name="Reynolds N.K."/>
            <person name="Benny G.L."/>
            <person name="Smith M.E."/>
            <person name="James T.Y."/>
            <person name="Grigoriev I.V."/>
        </authorList>
    </citation>
    <scope>NUCLEOTIDE SEQUENCE [LARGE SCALE GENOMIC DNA]</scope>
    <source>
        <strain evidence="15">CSF55</strain>
    </source>
</reference>
<dbReference type="HOGENOM" id="CLU_004639_1_1_1"/>
<accession>A0A075AUV6</accession>
<keyword evidence="3" id="KW-0479">Metal-binding</keyword>
<proteinExistence type="inferred from homology"/>
<dbReference type="Pfam" id="PF05193">
    <property type="entry name" value="Peptidase_M16_C"/>
    <property type="match status" value="1"/>
</dbReference>
<dbReference type="InterPro" id="IPR032632">
    <property type="entry name" value="Peptidase_M16_M"/>
</dbReference>
<keyword evidence="5" id="KW-0862">Zinc</keyword>
<evidence type="ECO:0000313" key="15">
    <source>
        <dbReference type="Proteomes" id="UP000281549"/>
    </source>
</evidence>
<dbReference type="InterPro" id="IPR054734">
    <property type="entry name" value="PqqF-like_C_4"/>
</dbReference>
<dbReference type="SUPFAM" id="SSF63411">
    <property type="entry name" value="LuxS/MPP-like metallohydrolase"/>
    <property type="match status" value="4"/>
</dbReference>
<protein>
    <submittedName>
        <fullName evidence="12">Peptidase M16, zinc-binding site domain-containing protein</fullName>
    </submittedName>
</protein>
<dbReference type="PROSITE" id="PS00143">
    <property type="entry name" value="INSULINASE"/>
    <property type="match status" value="1"/>
</dbReference>
<evidence type="ECO:0000256" key="4">
    <source>
        <dbReference type="ARBA" id="ARBA00022801"/>
    </source>
</evidence>
<evidence type="ECO:0000313" key="12">
    <source>
        <dbReference type="EMBL" id="EPZ34038.1"/>
    </source>
</evidence>
<dbReference type="InterPro" id="IPR050626">
    <property type="entry name" value="Peptidase_M16"/>
</dbReference>
<dbReference type="Pfam" id="PF16187">
    <property type="entry name" value="Peptidase_M16_M"/>
    <property type="match status" value="1"/>
</dbReference>
<dbReference type="GO" id="GO:0051603">
    <property type="term" value="P:proteolysis involved in protein catabolic process"/>
    <property type="evidence" value="ECO:0007669"/>
    <property type="project" value="TreeGrafter"/>
</dbReference>
<evidence type="ECO:0000259" key="8">
    <source>
        <dbReference type="Pfam" id="PF00675"/>
    </source>
</evidence>
<feature type="domain" description="Coenzyme PQQ synthesis protein F-like C-terminal lobe" evidence="11">
    <location>
        <begin position="748"/>
        <end position="844"/>
    </location>
</feature>
<evidence type="ECO:0000256" key="6">
    <source>
        <dbReference type="ARBA" id="ARBA00023049"/>
    </source>
</evidence>
<feature type="domain" description="Peptidase M16 C-terminal" evidence="9">
    <location>
        <begin position="190"/>
        <end position="365"/>
    </location>
</feature>
<sequence length="932" mass="107926">MSTLIKSPFDKRSYEYFQLQNHLSVLAVHDPTLDKASAAMNVGVGYFQDPPEFPGLAHFLEHMLFMGTKKYPKENDYSQFLNEHGGFSNAYTTHRSTNYYFEVGADHFVPAVDRFAQFFVAPLLNADGTEREMKAVHSEHMKNVENDHWRMYQLEKTLSDCRHPYHKFGTGNLTTLKEEPERNGLNPHAALIEFHDKWYSANIMKLVVYGKEPLKELKRIVTEVFSGIPNKNVKFEKYALKPLNEDHFKKMIYMKSLKDMKILEVQWQVEDLIEYYESKPEGYISHLLGHEAKGSVLYELKRFGFAESLSCGSQNSGDGFTLISVSVHLTEKGFNDYFKVVKIIFDYLKVLKQKPIEWIFKETQKMGEIHFQFAEESSSSSFTSRIASNMQKYKEEDILSGSYLMKEFKPDLIESLLNSINDNFRIFLVGKSFNEELDFQYEKWYGTEFAIKEITSLSLIENEKANLFLPEPNPFIPSSLEVFSCSKSEENPILLKENNKNELWFKKDEEFKVPKASIAILMNHSKAYSNALNSIACTLFTELIHDSFAEFSYYADLGGLHFSLEHVPEGFLLKIKGFDNKMDQFVSELLLKLLNFKADPERFQVFKSVLQRKFSNFKLGTPREQLNYYFSLIMQEKFFGIKEKEEALNSLTIESFHEYINEIFTFDSSVKALVHGNILEERALNIFDSICDISKSKGDSFIPISSIKLQNPVTIFNAEPCENVNSGISVYYQIGHFSDQRARVFSSLATQILSESFFDQLRTKEQLGYIVQASFKERNGSVGVLFTIQSHRSPSYLYNKINEFVSQSFNSFSSLSIEDFEKHVNSLKTHYLQKKKNIFQQSNVYIQAIHSHFYLFNKNIIDAQYLESISVNDFIKLFEDNFIKNPKVLAILDPSKELKEENTLSEQGIAVNDLHSWKKSQIKFPVPAKLFK</sequence>
<dbReference type="FunFam" id="3.30.830.10:FF:000004">
    <property type="entry name" value="Putative insulin-degrading enzyme"/>
    <property type="match status" value="1"/>
</dbReference>
<dbReference type="GO" id="GO:0005829">
    <property type="term" value="C:cytosol"/>
    <property type="evidence" value="ECO:0007669"/>
    <property type="project" value="TreeGrafter"/>
</dbReference>
<keyword evidence="14" id="KW-1185">Reference proteome</keyword>
<dbReference type="GO" id="GO:0004222">
    <property type="term" value="F:metalloendopeptidase activity"/>
    <property type="evidence" value="ECO:0007669"/>
    <property type="project" value="InterPro"/>
</dbReference>
<dbReference type="PANTHER" id="PTHR43690">
    <property type="entry name" value="NARDILYSIN"/>
    <property type="match status" value="1"/>
</dbReference>
<comment type="similarity">
    <text evidence="1 7">Belongs to the peptidase M16 family.</text>
</comment>
<evidence type="ECO:0000256" key="1">
    <source>
        <dbReference type="ARBA" id="ARBA00007261"/>
    </source>
</evidence>
<dbReference type="AlphaFoldDB" id="A0A075AUV6"/>
<dbReference type="MEROPS" id="M16.008"/>
<dbReference type="OrthoDB" id="952271at2759"/>
<evidence type="ECO:0000259" key="9">
    <source>
        <dbReference type="Pfam" id="PF05193"/>
    </source>
</evidence>
<evidence type="ECO:0000259" key="11">
    <source>
        <dbReference type="Pfam" id="PF22456"/>
    </source>
</evidence>
<dbReference type="PANTHER" id="PTHR43690:SF18">
    <property type="entry name" value="INSULIN-DEGRADING ENZYME-RELATED"/>
    <property type="match status" value="1"/>
</dbReference>
<dbReference type="EMBL" id="ML005725">
    <property type="protein sequence ID" value="RKP17672.1"/>
    <property type="molecule type" value="Genomic_DNA"/>
</dbReference>
<gene>
    <name evidence="12" type="ORF">O9G_003758</name>
    <name evidence="13" type="ORF">ROZALSC1DRAFT_30555</name>
</gene>
<dbReference type="GO" id="GO:0043171">
    <property type="term" value="P:peptide catabolic process"/>
    <property type="evidence" value="ECO:0007669"/>
    <property type="project" value="TreeGrafter"/>
</dbReference>
<dbReference type="InterPro" id="IPR007863">
    <property type="entry name" value="Peptidase_M16_C"/>
</dbReference>
<dbReference type="GO" id="GO:0005739">
    <property type="term" value="C:mitochondrion"/>
    <property type="evidence" value="ECO:0007669"/>
    <property type="project" value="TreeGrafter"/>
</dbReference>
<reference evidence="13" key="3">
    <citation type="submission" date="2018-08" db="EMBL/GenBank/DDBJ databases">
        <title>Leveraging single-cell genomics to expand the Fungal Tree of Life.</title>
        <authorList>
            <consortium name="DOE Joint Genome Institute"/>
            <person name="Ahrendt S.R."/>
            <person name="Quandt C.A."/>
            <person name="Ciobanu D."/>
            <person name="Clum A."/>
            <person name="Salamov A."/>
            <person name="Andreopoulos B."/>
            <person name="Cheng J.-F."/>
            <person name="Woyke T."/>
            <person name="Pelin A."/>
            <person name="Henrissat B."/>
            <person name="Reynolds N."/>
            <person name="Benny G.L."/>
            <person name="Smith M.E."/>
            <person name="James T.Y."/>
            <person name="Grigoriev I.V."/>
        </authorList>
    </citation>
    <scope>NUCLEOTIDE SEQUENCE</scope>
    <source>
        <strain evidence="13">CSF55</strain>
    </source>
</reference>
<dbReference type="InterPro" id="IPR011249">
    <property type="entry name" value="Metalloenz_LuxS/M16"/>
</dbReference>